<dbReference type="SUPFAM" id="SSF46946">
    <property type="entry name" value="S13-like H2TH domain"/>
    <property type="match status" value="1"/>
</dbReference>
<dbReference type="HAMAP" id="MF_01315">
    <property type="entry name" value="Ribosomal_uS13"/>
    <property type="match status" value="1"/>
</dbReference>
<evidence type="ECO:0008006" key="7">
    <source>
        <dbReference type="Google" id="ProtNLM"/>
    </source>
</evidence>
<evidence type="ECO:0000256" key="1">
    <source>
        <dbReference type="ARBA" id="ARBA00008080"/>
    </source>
</evidence>
<dbReference type="Gene3D" id="4.10.910.10">
    <property type="entry name" value="30s ribosomal protein s13, domain 2"/>
    <property type="match status" value="1"/>
</dbReference>
<keyword evidence="2" id="KW-0689">Ribosomal protein</keyword>
<dbReference type="PANTHER" id="PTHR10871:SF1">
    <property type="entry name" value="SMALL RIBOSOMAL SUBUNIT PROTEIN US13M"/>
    <property type="match status" value="1"/>
</dbReference>
<dbReference type="GO" id="GO:0003735">
    <property type="term" value="F:structural constituent of ribosome"/>
    <property type="evidence" value="ECO:0007669"/>
    <property type="project" value="InterPro"/>
</dbReference>
<name>A0AAD5X3W7_9FUNG</name>
<dbReference type="Pfam" id="PF00416">
    <property type="entry name" value="Ribosomal_S13"/>
    <property type="match status" value="1"/>
</dbReference>
<reference evidence="5" key="1">
    <citation type="submission" date="2020-05" db="EMBL/GenBank/DDBJ databases">
        <title>Phylogenomic resolution of chytrid fungi.</title>
        <authorList>
            <person name="Stajich J.E."/>
            <person name="Amses K."/>
            <person name="Simmons R."/>
            <person name="Seto K."/>
            <person name="Myers J."/>
            <person name="Bonds A."/>
            <person name="Quandt C.A."/>
            <person name="Barry K."/>
            <person name="Liu P."/>
            <person name="Grigoriev I."/>
            <person name="Longcore J.E."/>
            <person name="James T.Y."/>
        </authorList>
    </citation>
    <scope>NUCLEOTIDE SEQUENCE</scope>
    <source>
        <strain evidence="5">JEL0318</strain>
    </source>
</reference>
<comment type="caution">
    <text evidence="5">The sequence shown here is derived from an EMBL/GenBank/DDBJ whole genome shotgun (WGS) entry which is preliminary data.</text>
</comment>
<dbReference type="InterPro" id="IPR001892">
    <property type="entry name" value="Ribosomal_uS13"/>
</dbReference>
<dbReference type="InterPro" id="IPR027437">
    <property type="entry name" value="Rbsml_uS13_C"/>
</dbReference>
<feature type="region of interest" description="Disordered" evidence="4">
    <location>
        <begin position="92"/>
        <end position="113"/>
    </location>
</feature>
<organism evidence="5 6">
    <name type="scientific">Rhizophlyctis rosea</name>
    <dbReference type="NCBI Taxonomy" id="64517"/>
    <lineage>
        <taxon>Eukaryota</taxon>
        <taxon>Fungi</taxon>
        <taxon>Fungi incertae sedis</taxon>
        <taxon>Chytridiomycota</taxon>
        <taxon>Chytridiomycota incertae sedis</taxon>
        <taxon>Chytridiomycetes</taxon>
        <taxon>Rhizophlyctidales</taxon>
        <taxon>Rhizophlyctidaceae</taxon>
        <taxon>Rhizophlyctis</taxon>
    </lineage>
</organism>
<dbReference type="EMBL" id="JADGJD010000504">
    <property type="protein sequence ID" value="KAJ3050519.1"/>
    <property type="molecule type" value="Genomic_DNA"/>
</dbReference>
<keyword evidence="6" id="KW-1185">Reference proteome</keyword>
<dbReference type="GO" id="GO:0015935">
    <property type="term" value="C:small ribosomal subunit"/>
    <property type="evidence" value="ECO:0007669"/>
    <property type="project" value="TreeGrafter"/>
</dbReference>
<evidence type="ECO:0000313" key="5">
    <source>
        <dbReference type="EMBL" id="KAJ3050519.1"/>
    </source>
</evidence>
<dbReference type="Proteomes" id="UP001212841">
    <property type="component" value="Unassembled WGS sequence"/>
</dbReference>
<dbReference type="PANTHER" id="PTHR10871">
    <property type="entry name" value="30S RIBOSOMAL PROTEIN S13/40S RIBOSOMAL PROTEIN S18"/>
    <property type="match status" value="1"/>
</dbReference>
<comment type="similarity">
    <text evidence="1">Belongs to the universal ribosomal protein uS13 family.</text>
</comment>
<evidence type="ECO:0000256" key="2">
    <source>
        <dbReference type="ARBA" id="ARBA00022980"/>
    </source>
</evidence>
<dbReference type="GO" id="GO:0005739">
    <property type="term" value="C:mitochondrion"/>
    <property type="evidence" value="ECO:0007669"/>
    <property type="project" value="TreeGrafter"/>
</dbReference>
<evidence type="ECO:0000256" key="4">
    <source>
        <dbReference type="SAM" id="MobiDB-lite"/>
    </source>
</evidence>
<proteinExistence type="inferred from homology"/>
<protein>
    <recommendedName>
        <fullName evidence="7">Ribosomal protein S13</fullName>
    </recommendedName>
</protein>
<dbReference type="Gene3D" id="1.10.8.50">
    <property type="match status" value="1"/>
</dbReference>
<keyword evidence="3" id="KW-0687">Ribonucleoprotein</keyword>
<evidence type="ECO:0000313" key="6">
    <source>
        <dbReference type="Proteomes" id="UP001212841"/>
    </source>
</evidence>
<dbReference type="InterPro" id="IPR010979">
    <property type="entry name" value="Ribosomal_uS13-like_H2TH"/>
</dbReference>
<evidence type="ECO:0000256" key="3">
    <source>
        <dbReference type="ARBA" id="ARBA00023274"/>
    </source>
</evidence>
<dbReference type="FunFam" id="1.10.8.50:FF:000001">
    <property type="entry name" value="30S ribosomal protein S13"/>
    <property type="match status" value="1"/>
</dbReference>
<gene>
    <name evidence="5" type="ORF">HK097_008538</name>
</gene>
<dbReference type="GO" id="GO:0006412">
    <property type="term" value="P:translation"/>
    <property type="evidence" value="ECO:0007669"/>
    <property type="project" value="InterPro"/>
</dbReference>
<dbReference type="PROSITE" id="PS50159">
    <property type="entry name" value="RIBOSOMAL_S13_2"/>
    <property type="match status" value="1"/>
</dbReference>
<accession>A0AAD5X3W7</accession>
<sequence>MLYLLGVNLPDHKQVPTALTHIYGIGIHQAQKICHKLAIHPRCRLAHLPEQKVTEISQLLNTYKIEAELRRERSNRIEQLVQIGCYRGDRHKHGYPANGQRTRPNGKTAKKLNGRSLSVRSRGFCTSLPLASTTSTPRVPSPPSISSTLAPITRLIARFI</sequence>
<dbReference type="AlphaFoldDB" id="A0AAD5X3W7"/>
<dbReference type="GO" id="GO:0003723">
    <property type="term" value="F:RNA binding"/>
    <property type="evidence" value="ECO:0007669"/>
    <property type="project" value="InterPro"/>
</dbReference>